<keyword evidence="2" id="KW-1185">Reference proteome</keyword>
<organism evidence="1 2">
    <name type="scientific">Pelagicoccus enzymogenes</name>
    <dbReference type="NCBI Taxonomy" id="2773457"/>
    <lineage>
        <taxon>Bacteria</taxon>
        <taxon>Pseudomonadati</taxon>
        <taxon>Verrucomicrobiota</taxon>
        <taxon>Opitutia</taxon>
        <taxon>Puniceicoccales</taxon>
        <taxon>Pelagicoccaceae</taxon>
        <taxon>Pelagicoccus</taxon>
    </lineage>
</organism>
<evidence type="ECO:0000313" key="2">
    <source>
        <dbReference type="Proteomes" id="UP000622317"/>
    </source>
</evidence>
<dbReference type="GO" id="GO:0016799">
    <property type="term" value="F:hydrolase activity, hydrolyzing N-glycosyl compounds"/>
    <property type="evidence" value="ECO:0007669"/>
    <property type="project" value="InterPro"/>
</dbReference>
<dbReference type="Proteomes" id="UP000622317">
    <property type="component" value="Unassembled WGS sequence"/>
</dbReference>
<proteinExistence type="predicted"/>
<evidence type="ECO:0008006" key="3">
    <source>
        <dbReference type="Google" id="ProtNLM"/>
    </source>
</evidence>
<reference evidence="1" key="1">
    <citation type="submission" date="2020-09" db="EMBL/GenBank/DDBJ databases">
        <title>Pelagicoccus enzymogenes sp. nov. with an EPS production, isolated from marine sediment.</title>
        <authorList>
            <person name="Feng X."/>
        </authorList>
    </citation>
    <scope>NUCLEOTIDE SEQUENCE</scope>
    <source>
        <strain evidence="1">NFK12</strain>
    </source>
</reference>
<gene>
    <name evidence="1" type="ORF">IEN85_00180</name>
</gene>
<evidence type="ECO:0000313" key="1">
    <source>
        <dbReference type="EMBL" id="MBD5777909.1"/>
    </source>
</evidence>
<dbReference type="EMBL" id="JACYFG010000002">
    <property type="protein sequence ID" value="MBD5777909.1"/>
    <property type="molecule type" value="Genomic_DNA"/>
</dbReference>
<comment type="caution">
    <text evidence="1">The sequence shown here is derived from an EMBL/GenBank/DDBJ whole genome shotgun (WGS) entry which is preliminary data.</text>
</comment>
<protein>
    <recommendedName>
        <fullName evidence="3">Inosine/uridine-preferring nucleoside hydrolase domain-containing protein</fullName>
    </recommendedName>
</protein>
<accession>A0A927F3U8</accession>
<dbReference type="SUPFAM" id="SSF53590">
    <property type="entry name" value="Nucleoside hydrolase"/>
    <property type="match status" value="1"/>
</dbReference>
<name>A0A927F3U8_9BACT</name>
<dbReference type="InterPro" id="IPR036452">
    <property type="entry name" value="Ribo_hydro-like"/>
</dbReference>
<dbReference type="RefSeq" id="WP_191615041.1">
    <property type="nucleotide sequence ID" value="NZ_JACYFG010000002.1"/>
</dbReference>
<sequence length="348" mass="38181">MSRIPLIHVTDLYHSPQDPDDQLDLLTVAALPEFDLKAVILDCTQPFLEPAPAGWDVRRDPGYVLVAQLGHILGRTFPCALGPLEPLSSPSDDARSRPRSEQAGIDLLLQSLEASPEPVLISSVGSARIITAAFNRAPDLVRNKTRAVLLNAGATAGEKREWNVGLDPHAYTGLWRSGIRIHWYPCATEHSAFNRRDPRGTYWKASHETLFHDIPEAIRAWIAYGFSGSARGDIISSLTDLGKGAVWEHVLAGERNMWTTASLVMAAGRSLAKTPHGWRFLQAQAASGLETWPWRLDSINAAVDNETLVKWSVSESETPHKLFGRKEGVGYGEAMAQALNALFQSIPV</sequence>
<dbReference type="AlphaFoldDB" id="A0A927F3U8"/>
<dbReference type="Gene3D" id="3.90.245.10">
    <property type="entry name" value="Ribonucleoside hydrolase-like"/>
    <property type="match status" value="1"/>
</dbReference>